<dbReference type="EMBL" id="CACSIP010000003">
    <property type="protein sequence ID" value="CAA0091724.1"/>
    <property type="molecule type" value="Genomic_DNA"/>
</dbReference>
<dbReference type="Gene3D" id="1.10.1200.10">
    <property type="entry name" value="ACP-like"/>
    <property type="match status" value="1"/>
</dbReference>
<dbReference type="CDD" id="cd05235">
    <property type="entry name" value="SDR_e1"/>
    <property type="match status" value="1"/>
</dbReference>
<feature type="binding site" evidence="5">
    <location>
        <begin position="843"/>
        <end position="844"/>
    </location>
    <ligand>
        <name>NADP(+)</name>
        <dbReference type="ChEBI" id="CHEBI:58349"/>
    </ligand>
</feature>
<dbReference type="InterPro" id="IPR020806">
    <property type="entry name" value="PKS_PP-bd"/>
</dbReference>
<feature type="binding site" evidence="5">
    <location>
        <position position="410"/>
    </location>
    <ligand>
        <name>AMP</name>
        <dbReference type="ChEBI" id="CHEBI:456215"/>
    </ligand>
</feature>
<comment type="domain">
    <text evidence="5">The N-terminal domain likely catalyzes substrate activation by formation of an initial acyl-AMP intermediate, the central region contains the phosphopantetheine attachment site, and the C-terminal domain catalyzes the reduction by NADPH of the intermediate thioester formed from the attack of the phosphopantetheine thiol at the carbonyl carbon of acyl-AMP.</text>
</comment>
<dbReference type="GO" id="GO:0004467">
    <property type="term" value="F:long-chain fatty acid-CoA ligase activity"/>
    <property type="evidence" value="ECO:0007669"/>
    <property type="project" value="TreeGrafter"/>
</dbReference>
<reference evidence="7 8" key="1">
    <citation type="submission" date="2019-11" db="EMBL/GenBank/DDBJ databases">
        <authorList>
            <person name="Holert J."/>
        </authorList>
    </citation>
    <scope>NUCLEOTIDE SEQUENCE [LARGE SCALE GENOMIC DNA]</scope>
    <source>
        <strain evidence="7">BC8_1</strain>
    </source>
</reference>
<dbReference type="Gene3D" id="3.40.50.720">
    <property type="entry name" value="NAD(P)-binding Rossmann-like Domain"/>
    <property type="match status" value="1"/>
</dbReference>
<dbReference type="Pfam" id="PF00501">
    <property type="entry name" value="AMP-binding"/>
    <property type="match status" value="1"/>
</dbReference>
<dbReference type="InterPro" id="IPR042099">
    <property type="entry name" value="ANL_N_sf"/>
</dbReference>
<keyword evidence="5" id="KW-0521">NADP</keyword>
<dbReference type="InterPro" id="IPR020845">
    <property type="entry name" value="AMP-binding_CS"/>
</dbReference>
<dbReference type="RefSeq" id="WP_159229035.1">
    <property type="nucleotide sequence ID" value="NZ_CACSIP010000003.1"/>
</dbReference>
<dbReference type="GO" id="GO:0016620">
    <property type="term" value="F:oxidoreductase activity, acting on the aldehyde or oxo group of donors, NAD or NADP as acceptor"/>
    <property type="evidence" value="ECO:0007669"/>
    <property type="project" value="UniProtKB-UniRule"/>
</dbReference>
<dbReference type="InterPro" id="IPR025110">
    <property type="entry name" value="AMP-bd_C"/>
</dbReference>
<protein>
    <recommendedName>
        <fullName evidence="5">Carboxylic acid reductase</fullName>
        <shortName evidence="5">CAR</shortName>
        <ecNumber evidence="5">1.2.1.-</ecNumber>
    </recommendedName>
    <alternativeName>
        <fullName evidence="5">ATP/NADPH-dependent carboxylic acid reductase</fullName>
    </alternativeName>
</protein>
<evidence type="ECO:0000256" key="3">
    <source>
        <dbReference type="ARBA" id="ARBA00022741"/>
    </source>
</evidence>
<dbReference type="PROSITE" id="PS50075">
    <property type="entry name" value="CARRIER"/>
    <property type="match status" value="1"/>
</dbReference>
<dbReference type="InterPro" id="IPR013120">
    <property type="entry name" value="FAR_NAD-bd"/>
</dbReference>
<dbReference type="InterPro" id="IPR046407">
    <property type="entry name" value="CAR"/>
</dbReference>
<comment type="caution">
    <text evidence="5">Lacks conserved residue(s) required for the propagation of feature annotation.</text>
</comment>
<feature type="binding site" evidence="5">
    <location>
        <position position="945"/>
    </location>
    <ligand>
        <name>NADP(+)</name>
        <dbReference type="ChEBI" id="CHEBI:58349"/>
    </ligand>
</feature>
<dbReference type="Proteomes" id="UP000430146">
    <property type="component" value="Unassembled WGS sequence"/>
</dbReference>
<keyword evidence="5 7" id="KW-0560">Oxidoreductase</keyword>
<gene>
    <name evidence="5 7" type="primary">car</name>
    <name evidence="7" type="ORF">AELLOGFF_02701</name>
</gene>
<dbReference type="SUPFAM" id="SSF51735">
    <property type="entry name" value="NAD(P)-binding Rossmann-fold domains"/>
    <property type="match status" value="1"/>
</dbReference>
<keyword evidence="2 5" id="KW-0597">Phosphoprotein</keyword>
<evidence type="ECO:0000259" key="6">
    <source>
        <dbReference type="PROSITE" id="PS50075"/>
    </source>
</evidence>
<dbReference type="GO" id="GO:0005524">
    <property type="term" value="F:ATP binding"/>
    <property type="evidence" value="ECO:0007669"/>
    <property type="project" value="UniProtKB-UniRule"/>
</dbReference>
<evidence type="ECO:0000256" key="2">
    <source>
        <dbReference type="ARBA" id="ARBA00022553"/>
    </source>
</evidence>
<dbReference type="Gene3D" id="3.40.50.12780">
    <property type="entry name" value="N-terminal domain of ligase-like"/>
    <property type="match status" value="1"/>
</dbReference>
<dbReference type="GO" id="GO:0016020">
    <property type="term" value="C:membrane"/>
    <property type="evidence" value="ECO:0007669"/>
    <property type="project" value="TreeGrafter"/>
</dbReference>
<keyword evidence="3 5" id="KW-0547">Nucleotide-binding</keyword>
<dbReference type="PANTHER" id="PTHR43272:SF33">
    <property type="entry name" value="AMP-BINDING DOMAIN-CONTAINING PROTEIN-RELATED"/>
    <property type="match status" value="1"/>
</dbReference>
<evidence type="ECO:0000313" key="8">
    <source>
        <dbReference type="Proteomes" id="UP000430146"/>
    </source>
</evidence>
<evidence type="ECO:0000256" key="1">
    <source>
        <dbReference type="ARBA" id="ARBA00022450"/>
    </source>
</evidence>
<feature type="binding site" evidence="5">
    <location>
        <position position="294"/>
    </location>
    <ligand>
        <name>AMP</name>
        <dbReference type="ChEBI" id="CHEBI:456215"/>
    </ligand>
</feature>
<accession>A0A5S9NMT1</accession>
<dbReference type="Pfam" id="PF13193">
    <property type="entry name" value="AMP-binding_C"/>
    <property type="match status" value="1"/>
</dbReference>
<feature type="binding site" evidence="5">
    <location>
        <begin position="776"/>
        <end position="779"/>
    </location>
    <ligand>
        <name>NADP(+)</name>
        <dbReference type="ChEBI" id="CHEBI:58349"/>
    </ligand>
</feature>
<dbReference type="InterPro" id="IPR000873">
    <property type="entry name" value="AMP-dep_synth/lig_dom"/>
</dbReference>
<keyword evidence="4 5" id="KW-0067">ATP-binding</keyword>
<dbReference type="Pfam" id="PF07993">
    <property type="entry name" value="NAD_binding_4"/>
    <property type="match status" value="1"/>
</dbReference>
<dbReference type="SUPFAM" id="SSF47336">
    <property type="entry name" value="ACP-like"/>
    <property type="match status" value="1"/>
</dbReference>
<dbReference type="Pfam" id="PF00550">
    <property type="entry name" value="PP-binding"/>
    <property type="match status" value="1"/>
</dbReference>
<feature type="binding site" evidence="5">
    <location>
        <position position="483"/>
    </location>
    <ligand>
        <name>AMP</name>
        <dbReference type="ChEBI" id="CHEBI:456215"/>
    </ligand>
</feature>
<feature type="binding site" evidence="5">
    <location>
        <position position="504"/>
    </location>
    <ligand>
        <name>AMP</name>
        <dbReference type="ChEBI" id="CHEBI:456215"/>
    </ligand>
</feature>
<dbReference type="GO" id="GO:0050661">
    <property type="term" value="F:NADP binding"/>
    <property type="evidence" value="ECO:0007669"/>
    <property type="project" value="UniProtKB-UniRule"/>
</dbReference>
<dbReference type="InterPro" id="IPR036291">
    <property type="entry name" value="NAD(P)-bd_dom_sf"/>
</dbReference>
<dbReference type="OrthoDB" id="2472181at2"/>
<sequence>MLTDADTEALARRVGALLADDAEFAATLPDKDVCAAILSPDVGWVGIMRLIAEGYADRPALGQRATEIVDVDGRPAVGVLERYDTVTYGELWERVTAVAAVFAAAGVQPGDRIATLGFCSVDYTTVDMAVPLLAGVSVPLHAGAPAGQLLPMVQETRPTVIACSAEYLEVGVVLAEAVGPALMVVFDHHPELDAHRVALRTAQSRLGASAQPVVVETLAQTIERGRTLPVPPDPESDPDRLAAIVYTSGSSGSPKGAMQPESLTQAIWTLTAGILAERGFALPAITLNYLPMSHTAGRAMLYSTLGAGGVASFASKSDMSTILDDLALVRPTQLNFVPRVWEMLYRQFLGECRRSGSEVAEEDVLADLRTRVLGGRYVTALTGSAPIAADLAAWVETLLGSHLMNAFGATETGSLIIDGRIQRPPVSDYKLVDVPELGYFKTDKPYPRGELLVKSHTLFRGYYKREALTAEVFDEDGFYRTGDIVTELGPDDVHYVDRRNNVLKLSQGEFVAVSKLESLYVNCPPVEQIYVYGNSERSFLLAVVVPTEELRNHHQDPDVKRQILDSLRNAARDAELETYEIPRDIVVEPDPFTLDNGLLSGIRKPSRPALKAKYAPRLEQLYVELSDAHDQRLRTLSERSADSPIIDIVRGVAGSLLGTATDDPPASARFNDLGGDSLSALTFANALEDIFDVAVPVGVIVSPASDLHAIADLIRDERTSQSSRPTFGSVHGTDATEIAASDLTLDKFVETSILDGVRSLAPPARDVTTVLLTGATGYLGRFLLIDWLDRVSAVNGKVVCLVRAKDDEAARRRLDSVFDSGDADLLSRYSGMAAPHLEVIAGDKGAADLGLDHTTWQRLAGEVDLIVDPAAMVNHMLPYQQLFAPNVVGTAELIRLALTVRQKPLAFVSSIGVGAVIPFGEFTEDADVRRVGARRSLGDDYASGYASSKWAGEVLLHEAHDLCGLPVTVFRCDMIMAGGNYRGQLNVPDMVTRLILSVTATGLAPYSFYQLDEHGNRPRAHFDGLPVDFVADAISTLTAAHHRVGFRTFHVVNPHDDGIGLDQYVDWMIRAGRQVERIRDYKEWHSRFETALRNLPERQRQASLLPLLTSFRYPQPALAGAFAPTDRFRAAVAQFGLGAAGDIPHIDFGIIEKYLSDLELLGLLDTEHYHRD</sequence>
<comment type="function">
    <text evidence="5">Catalyzes the ATP- and NADPH-dependent reduction of carboxylic acids to the corresponding aldehydes.</text>
</comment>
<comment type="similarity">
    <text evidence="5">Belongs to the ATP-dependent AMP-binding enzyme family. Carboxylic acid reductase subfamily.</text>
</comment>
<dbReference type="HAMAP" id="MF_02247">
    <property type="entry name" value="Carbox_acid_reduct"/>
    <property type="match status" value="1"/>
</dbReference>
<feature type="binding site" evidence="5">
    <location>
        <position position="949"/>
    </location>
    <ligand>
        <name>NADP(+)</name>
        <dbReference type="ChEBI" id="CHEBI:58349"/>
    </ligand>
</feature>
<comment type="catalytic activity">
    <reaction evidence="5">
        <text>a carboxylate + ATP + NADPH + H(+) = an aldehyde + AMP + diphosphate + NADP(+)</text>
        <dbReference type="Rhea" id="RHEA:50916"/>
        <dbReference type="ChEBI" id="CHEBI:15378"/>
        <dbReference type="ChEBI" id="CHEBI:17478"/>
        <dbReference type="ChEBI" id="CHEBI:29067"/>
        <dbReference type="ChEBI" id="CHEBI:30616"/>
        <dbReference type="ChEBI" id="CHEBI:33019"/>
        <dbReference type="ChEBI" id="CHEBI:57783"/>
        <dbReference type="ChEBI" id="CHEBI:58349"/>
        <dbReference type="ChEBI" id="CHEBI:456215"/>
    </reaction>
</comment>
<feature type="binding site" evidence="5">
    <location>
        <position position="384"/>
    </location>
    <ligand>
        <name>AMP</name>
        <dbReference type="ChEBI" id="CHEBI:456215"/>
    </ligand>
</feature>
<dbReference type="NCBIfam" id="NF041592">
    <property type="entry name" value="carboxyl_red"/>
    <property type="match status" value="1"/>
</dbReference>
<dbReference type="AlphaFoldDB" id="A0A5S9NMT1"/>
<dbReference type="PROSITE" id="PS00455">
    <property type="entry name" value="AMP_BINDING"/>
    <property type="match status" value="1"/>
</dbReference>
<evidence type="ECO:0000256" key="5">
    <source>
        <dbReference type="HAMAP-Rule" id="MF_02247"/>
    </source>
</evidence>
<feature type="modified residue" description="O-(pantetheine 4'-phosphoryl)serine" evidence="5">
    <location>
        <position position="677"/>
    </location>
</feature>
<feature type="binding site" evidence="5">
    <location>
        <begin position="869"/>
        <end position="871"/>
    </location>
    <ligand>
        <name>NADP(+)</name>
        <dbReference type="ChEBI" id="CHEBI:58349"/>
    </ligand>
</feature>
<feature type="binding site" evidence="5">
    <location>
        <position position="813"/>
    </location>
    <ligand>
        <name>NADP(+)</name>
        <dbReference type="ChEBI" id="CHEBI:58349"/>
    </ligand>
</feature>
<comment type="cofactor">
    <cofactor evidence="5">
        <name>pantetheine 4'-phosphate</name>
        <dbReference type="ChEBI" id="CHEBI:47942"/>
    </cofactor>
    <text evidence="5">Binds 1 phosphopantetheine covalently.</text>
</comment>
<dbReference type="EC" id="1.2.1.-" evidence="5"/>
<dbReference type="InterPro" id="IPR010080">
    <property type="entry name" value="Thioester_reductase-like_dom"/>
</dbReference>
<dbReference type="InterPro" id="IPR009081">
    <property type="entry name" value="PP-bd_ACP"/>
</dbReference>
<proteinExistence type="inferred from homology"/>
<dbReference type="SMART" id="SM00823">
    <property type="entry name" value="PKS_PP"/>
    <property type="match status" value="1"/>
</dbReference>
<keyword evidence="1 5" id="KW-0596">Phosphopantetheine</keyword>
<dbReference type="GO" id="GO:0031177">
    <property type="term" value="F:phosphopantetheine binding"/>
    <property type="evidence" value="ECO:0007669"/>
    <property type="project" value="UniProtKB-UniRule"/>
</dbReference>
<feature type="binding site" evidence="5">
    <location>
        <position position="803"/>
    </location>
    <ligand>
        <name>NADP(+)</name>
        <dbReference type="ChEBI" id="CHEBI:58349"/>
    </ligand>
</feature>
<name>A0A5S9NMT1_MYCVN</name>
<dbReference type="InterPro" id="IPR036736">
    <property type="entry name" value="ACP-like_sf"/>
</dbReference>
<feature type="binding site" evidence="5">
    <location>
        <position position="604"/>
    </location>
    <ligand>
        <name>AMP</name>
        <dbReference type="ChEBI" id="CHEBI:456215"/>
    </ligand>
</feature>
<evidence type="ECO:0000256" key="4">
    <source>
        <dbReference type="ARBA" id="ARBA00022840"/>
    </source>
</evidence>
<keyword evidence="8" id="KW-1185">Reference proteome</keyword>
<feature type="domain" description="Carrier" evidence="6">
    <location>
        <begin position="640"/>
        <end position="718"/>
    </location>
</feature>
<feature type="binding site" evidence="5">
    <location>
        <begin position="495"/>
        <end position="498"/>
    </location>
    <ligand>
        <name>AMP</name>
        <dbReference type="ChEBI" id="CHEBI:456215"/>
    </ligand>
</feature>
<dbReference type="PANTHER" id="PTHR43272">
    <property type="entry name" value="LONG-CHAIN-FATTY-ACID--COA LIGASE"/>
    <property type="match status" value="1"/>
</dbReference>
<evidence type="ECO:0000313" key="7">
    <source>
        <dbReference type="EMBL" id="CAA0091724.1"/>
    </source>
</evidence>
<organism evidence="7 8">
    <name type="scientific">Mycolicibacterium vanbaalenii</name>
    <name type="common">Mycobacterium vanbaalenii</name>
    <dbReference type="NCBI Taxonomy" id="110539"/>
    <lineage>
        <taxon>Bacteria</taxon>
        <taxon>Bacillati</taxon>
        <taxon>Actinomycetota</taxon>
        <taxon>Actinomycetes</taxon>
        <taxon>Mycobacteriales</taxon>
        <taxon>Mycobacteriaceae</taxon>
        <taxon>Mycolicibacterium</taxon>
    </lineage>
</organism>
<feature type="binding site" evidence="5">
    <location>
        <position position="909"/>
    </location>
    <ligand>
        <name>NADP(+)</name>
        <dbReference type="ChEBI" id="CHEBI:58349"/>
    </ligand>
</feature>
<dbReference type="NCBIfam" id="TIGR01746">
    <property type="entry name" value="Thioester-redct"/>
    <property type="match status" value="1"/>
</dbReference>
<dbReference type="SUPFAM" id="SSF56801">
    <property type="entry name" value="Acetyl-CoA synthetase-like"/>
    <property type="match status" value="1"/>
</dbReference>